<dbReference type="Proteomes" id="UP001367676">
    <property type="component" value="Unassembled WGS sequence"/>
</dbReference>
<feature type="region of interest" description="Disordered" evidence="1">
    <location>
        <begin position="756"/>
        <end position="779"/>
    </location>
</feature>
<feature type="compositionally biased region" description="Low complexity" evidence="1">
    <location>
        <begin position="458"/>
        <end position="477"/>
    </location>
</feature>
<feature type="region of interest" description="Disordered" evidence="1">
    <location>
        <begin position="661"/>
        <end position="742"/>
    </location>
</feature>
<protein>
    <submittedName>
        <fullName evidence="2">Uncharacterized protein</fullName>
    </submittedName>
</protein>
<feature type="region of interest" description="Disordered" evidence="1">
    <location>
        <begin position="494"/>
        <end position="582"/>
    </location>
</feature>
<proteinExistence type="predicted"/>
<evidence type="ECO:0000313" key="2">
    <source>
        <dbReference type="EMBL" id="KAK7575803.1"/>
    </source>
</evidence>
<gene>
    <name evidence="2" type="ORF">V9T40_012089</name>
</gene>
<evidence type="ECO:0000313" key="3">
    <source>
        <dbReference type="Proteomes" id="UP001367676"/>
    </source>
</evidence>
<name>A0AAN9T6M2_9HEMI</name>
<feature type="region of interest" description="Disordered" evidence="1">
    <location>
        <begin position="456"/>
        <end position="477"/>
    </location>
</feature>
<feature type="compositionally biased region" description="Basic and acidic residues" evidence="1">
    <location>
        <begin position="661"/>
        <end position="688"/>
    </location>
</feature>
<feature type="region of interest" description="Disordered" evidence="1">
    <location>
        <begin position="402"/>
        <end position="425"/>
    </location>
</feature>
<organism evidence="2 3">
    <name type="scientific">Parthenolecanium corni</name>
    <dbReference type="NCBI Taxonomy" id="536013"/>
    <lineage>
        <taxon>Eukaryota</taxon>
        <taxon>Metazoa</taxon>
        <taxon>Ecdysozoa</taxon>
        <taxon>Arthropoda</taxon>
        <taxon>Hexapoda</taxon>
        <taxon>Insecta</taxon>
        <taxon>Pterygota</taxon>
        <taxon>Neoptera</taxon>
        <taxon>Paraneoptera</taxon>
        <taxon>Hemiptera</taxon>
        <taxon>Sternorrhyncha</taxon>
        <taxon>Coccoidea</taxon>
        <taxon>Coccidae</taxon>
        <taxon>Parthenolecanium</taxon>
    </lineage>
</organism>
<reference evidence="2 3" key="1">
    <citation type="submission" date="2024-03" db="EMBL/GenBank/DDBJ databases">
        <title>Adaptation during the transition from Ophiocordyceps entomopathogen to insect associate is accompanied by gene loss and intensified selection.</title>
        <authorList>
            <person name="Ward C.M."/>
            <person name="Onetto C.A."/>
            <person name="Borneman A.R."/>
        </authorList>
    </citation>
    <scope>NUCLEOTIDE SEQUENCE [LARGE SCALE GENOMIC DNA]</scope>
    <source>
        <strain evidence="2">AWRI1</strain>
        <tissue evidence="2">Single Adult Female</tissue>
    </source>
</reference>
<keyword evidence="3" id="KW-1185">Reference proteome</keyword>
<dbReference type="AlphaFoldDB" id="A0AAN9T6M2"/>
<feature type="region of interest" description="Disordered" evidence="1">
    <location>
        <begin position="891"/>
        <end position="919"/>
    </location>
</feature>
<dbReference type="EMBL" id="JBBCAQ010000036">
    <property type="protein sequence ID" value="KAK7575803.1"/>
    <property type="molecule type" value="Genomic_DNA"/>
</dbReference>
<feature type="compositionally biased region" description="Polar residues" evidence="1">
    <location>
        <begin position="692"/>
        <end position="705"/>
    </location>
</feature>
<accession>A0AAN9T6M2</accession>
<feature type="compositionally biased region" description="Basic and acidic residues" evidence="1">
    <location>
        <begin position="899"/>
        <end position="911"/>
    </location>
</feature>
<feature type="compositionally biased region" description="Polar residues" evidence="1">
    <location>
        <begin position="714"/>
        <end position="723"/>
    </location>
</feature>
<comment type="caution">
    <text evidence="2">The sequence shown here is derived from an EMBL/GenBank/DDBJ whole genome shotgun (WGS) entry which is preliminary data.</text>
</comment>
<evidence type="ECO:0000256" key="1">
    <source>
        <dbReference type="SAM" id="MobiDB-lite"/>
    </source>
</evidence>
<sequence length="919" mass="103662">MAAGSSKCGLLDNELLTEFDDLTDFDKTCTFVGQEGDHHQKLREAVQSLATEVEGMNGYESPQPHKIAEIYANIEKILTLLVAKKPPSQSPLLDQLLDELQKLKTLNPPSLPPFNEWNRLDRIEENLVHVIANVGYDILNAVSDVRSKIGTPKTQQSTSSEQPAFAVDSKYSRQQSIAKYMHILQHQVSHKGEFQCSPHLESSDLKEPTQKEGLLDRQIHIASPVHLYELCPIEVEFKSFNSADNIRVIINFAAAASYINFTSSICTPNCSGPIPVQIPWMSNLQNINVLGKVAVEILFSEICNPITFQMNVVDCSDQMVIIFGRDFLDKYVHSVHHDRKVVIMHDSVEPEKVFEKQFVYLARVLKEIETTFCRYRLKNEERDADDILAKINRLQRVFDQQLAKTSNQSQTSEKQTIDPKSSTDEQNAEILDLKLNSEPQEKYVYKSCSEVKDVADFSPSSQPENVQQVSSQSSSLNKVVKENLDSIVEIPAGSSVEQKKDSKPSSQLKIETKKVASFTQKTVKNENPKPSSQPKTVEKAASSSAMSKEDGLKSNSQPKVMEKVISAPSNSQTAESEVVKTTVEPQNLTDLKNIEEKDLMKSSHSKNVKEILVLKTASIFKEKEKLPFRNVEKISNLSLPSTSSQFKNIEDFTPCVRLKRVDDEKKERTVKSEKPEQKQQDSEKKLLEMKSQPDQQVESENLQQTEDTKKTAVGSANIQSQAYQKKKSKLGQREPSYFHHQIVPKEMNLDRFKAENAGKNVLDPTRPRPPVIKKVETPQRMEVDSIFQSDKNKTDKYFLPAGNAEEKEIIFRSGNEDVKGKTLTVMVSQPADPSGLCQRRVIVKGEEEPPLDLEKKEKKELVLITLPQNMEPKKADSKFLVPTSVIKNQAQESQIAKSCTEEPVMKPKNVETTECQDMD</sequence>
<feature type="compositionally biased region" description="Polar residues" evidence="1">
    <location>
        <begin position="402"/>
        <end position="414"/>
    </location>
</feature>